<dbReference type="RefSeq" id="WP_310271433.1">
    <property type="nucleotide sequence ID" value="NZ_JAVDXW010000001.1"/>
</dbReference>
<evidence type="ECO:0008006" key="4">
    <source>
        <dbReference type="Google" id="ProtNLM"/>
    </source>
</evidence>
<protein>
    <recommendedName>
        <fullName evidence="4">Integral membrane protein</fullName>
    </recommendedName>
</protein>
<accession>A0AAE3ZCD9</accession>
<organism evidence="2 3">
    <name type="scientific">Haloactinomyces albus</name>
    <dbReference type="NCBI Taxonomy" id="1352928"/>
    <lineage>
        <taxon>Bacteria</taxon>
        <taxon>Bacillati</taxon>
        <taxon>Actinomycetota</taxon>
        <taxon>Actinomycetes</taxon>
        <taxon>Actinopolysporales</taxon>
        <taxon>Actinopolysporaceae</taxon>
        <taxon>Haloactinomyces</taxon>
    </lineage>
</organism>
<keyword evidence="1" id="KW-0812">Transmembrane</keyword>
<comment type="caution">
    <text evidence="2">The sequence shown here is derived from an EMBL/GenBank/DDBJ whole genome shotgun (WGS) entry which is preliminary data.</text>
</comment>
<dbReference type="AlphaFoldDB" id="A0AAE3ZCD9"/>
<reference evidence="2" key="1">
    <citation type="submission" date="2023-07" db="EMBL/GenBank/DDBJ databases">
        <title>Sequencing the genomes of 1000 actinobacteria strains.</title>
        <authorList>
            <person name="Klenk H.-P."/>
        </authorList>
    </citation>
    <scope>NUCLEOTIDE SEQUENCE</scope>
    <source>
        <strain evidence="2">DSM 45977</strain>
    </source>
</reference>
<name>A0AAE3ZCD9_9ACTN</name>
<feature type="transmembrane region" description="Helical" evidence="1">
    <location>
        <begin position="55"/>
        <end position="74"/>
    </location>
</feature>
<proteinExistence type="predicted"/>
<evidence type="ECO:0000313" key="2">
    <source>
        <dbReference type="EMBL" id="MDR7301265.1"/>
    </source>
</evidence>
<dbReference type="Proteomes" id="UP001180845">
    <property type="component" value="Unassembled WGS sequence"/>
</dbReference>
<gene>
    <name evidence="2" type="ORF">JOF55_001446</name>
</gene>
<feature type="transmembrane region" description="Helical" evidence="1">
    <location>
        <begin position="12"/>
        <end position="35"/>
    </location>
</feature>
<dbReference type="EMBL" id="JAVDXW010000001">
    <property type="protein sequence ID" value="MDR7301265.1"/>
    <property type="molecule type" value="Genomic_DNA"/>
</dbReference>
<evidence type="ECO:0000256" key="1">
    <source>
        <dbReference type="SAM" id="Phobius"/>
    </source>
</evidence>
<sequence>MPAEAAPRAVRSAGVVTALQGLVGFAFVAALLIRAATGGLGGAGALDRSSIYGQAGYYAVLSAFVLAAGIGLWRGRHWARTPSLLLQLLLLGVSWYAFGPSESPLVGLVLAGPAVAVLWCLFNRHGRAWSLRASTAPDADKDPR</sequence>
<keyword evidence="1" id="KW-1133">Transmembrane helix</keyword>
<keyword evidence="1" id="KW-0472">Membrane</keyword>
<feature type="transmembrane region" description="Helical" evidence="1">
    <location>
        <begin position="104"/>
        <end position="122"/>
    </location>
</feature>
<keyword evidence="3" id="KW-1185">Reference proteome</keyword>
<evidence type="ECO:0000313" key="3">
    <source>
        <dbReference type="Proteomes" id="UP001180845"/>
    </source>
</evidence>
<feature type="transmembrane region" description="Helical" evidence="1">
    <location>
        <begin position="81"/>
        <end position="98"/>
    </location>
</feature>